<gene>
    <name evidence="2" type="ORF">COY16_01650</name>
</gene>
<evidence type="ECO:0000259" key="1">
    <source>
        <dbReference type="Pfam" id="PF19502"/>
    </source>
</evidence>
<comment type="caution">
    <text evidence="2">The sequence shown here is derived from an EMBL/GenBank/DDBJ whole genome shotgun (WGS) entry which is preliminary data.</text>
</comment>
<accession>A0A2M7U0C5</accession>
<feature type="domain" description="DUF6036" evidence="1">
    <location>
        <begin position="28"/>
        <end position="157"/>
    </location>
</feature>
<dbReference type="Proteomes" id="UP000228503">
    <property type="component" value="Unassembled WGS sequence"/>
</dbReference>
<dbReference type="EMBL" id="PFOB01000019">
    <property type="protein sequence ID" value="PIZ63514.1"/>
    <property type="molecule type" value="Genomic_DNA"/>
</dbReference>
<dbReference type="AlphaFoldDB" id="A0A2M7U0C5"/>
<dbReference type="InterPro" id="IPR045792">
    <property type="entry name" value="DUF6036"/>
</dbReference>
<evidence type="ECO:0000313" key="3">
    <source>
        <dbReference type="Proteomes" id="UP000228503"/>
    </source>
</evidence>
<proteinExistence type="predicted"/>
<reference evidence="3" key="1">
    <citation type="submission" date="2017-09" db="EMBL/GenBank/DDBJ databases">
        <title>Depth-based differentiation of microbial function through sediment-hosted aquifers and enrichment of novel symbionts in the deep terrestrial subsurface.</title>
        <authorList>
            <person name="Probst A.J."/>
            <person name="Ladd B."/>
            <person name="Jarett J.K."/>
            <person name="Geller-Mcgrath D.E."/>
            <person name="Sieber C.M.K."/>
            <person name="Emerson J.B."/>
            <person name="Anantharaman K."/>
            <person name="Thomas B.C."/>
            <person name="Malmstrom R."/>
            <person name="Stieglmeier M."/>
            <person name="Klingl A."/>
            <person name="Woyke T."/>
            <person name="Ryan C.M."/>
            <person name="Banfield J.F."/>
        </authorList>
    </citation>
    <scope>NUCLEOTIDE SEQUENCE [LARGE SCALE GENOMIC DNA]</scope>
</reference>
<dbReference type="Pfam" id="PF19502">
    <property type="entry name" value="DUF6036"/>
    <property type="match status" value="1"/>
</dbReference>
<organism evidence="2 3">
    <name type="scientific">Candidatus Roizmanbacteria bacterium CG_4_10_14_0_2_um_filter_39_13</name>
    <dbReference type="NCBI Taxonomy" id="1974825"/>
    <lineage>
        <taxon>Bacteria</taxon>
        <taxon>Candidatus Roizmaniibacteriota</taxon>
    </lineage>
</organism>
<evidence type="ECO:0000313" key="2">
    <source>
        <dbReference type="EMBL" id="PIZ63514.1"/>
    </source>
</evidence>
<protein>
    <recommendedName>
        <fullName evidence="1">DUF6036 domain-containing protein</fullName>
    </recommendedName>
</protein>
<sequence>MIEHASGLLQGAVIDTARIKSTSYLDRLIQDYHPIMTSSGPNYIIEGGVAVALHYPNFRSEPNDIDIIAFDKKIVQSMRNAHNDWCDVHDPRQWFGDRNIPFTVAGLIYLQQSFTRIDLLNVKDTVYILNPRVLAASKLFQFRGMEMRPKDLFDLMNLNIGRQDIEDAMVALQGK</sequence>
<name>A0A2M7U0C5_9BACT</name>